<dbReference type="SMART" id="SM00060">
    <property type="entry name" value="FN3"/>
    <property type="match status" value="1"/>
</dbReference>
<dbReference type="Proteomes" id="UP000438429">
    <property type="component" value="Unassembled WGS sequence"/>
</dbReference>
<dbReference type="SUPFAM" id="SSF49265">
    <property type="entry name" value="Fibronectin type III"/>
    <property type="match status" value="1"/>
</dbReference>
<reference evidence="5 6" key="1">
    <citation type="submission" date="2019-06" db="EMBL/GenBank/DDBJ databases">
        <title>Draft genomes of female and male turbot (Scophthalmus maximus).</title>
        <authorList>
            <person name="Xu H."/>
            <person name="Xu X.-W."/>
            <person name="Shao C."/>
            <person name="Chen S."/>
        </authorList>
    </citation>
    <scope>NUCLEOTIDE SEQUENCE [LARGE SCALE GENOMIC DNA]</scope>
    <source>
        <strain evidence="5">Ysfricsl-2016a</strain>
        <tissue evidence="5">Blood</tissue>
    </source>
</reference>
<evidence type="ECO:0000313" key="6">
    <source>
        <dbReference type="Proteomes" id="UP000438429"/>
    </source>
</evidence>
<dbReference type="InterPro" id="IPR003961">
    <property type="entry name" value="FN3_dom"/>
</dbReference>
<proteinExistence type="predicted"/>
<dbReference type="PANTHER" id="PTHR46708">
    <property type="entry name" value="TENASCIN"/>
    <property type="match status" value="1"/>
</dbReference>
<dbReference type="Pfam" id="PF00041">
    <property type="entry name" value="fn3"/>
    <property type="match status" value="1"/>
</dbReference>
<keyword evidence="1" id="KW-0677">Repeat</keyword>
<keyword evidence="3" id="KW-0325">Glycoprotein</keyword>
<evidence type="ECO:0000256" key="2">
    <source>
        <dbReference type="ARBA" id="ARBA00023157"/>
    </source>
</evidence>
<evidence type="ECO:0000256" key="1">
    <source>
        <dbReference type="ARBA" id="ARBA00022737"/>
    </source>
</evidence>
<protein>
    <recommendedName>
        <fullName evidence="4">Fibronectin type-III domain-containing protein</fullName>
    </recommendedName>
</protein>
<dbReference type="PANTHER" id="PTHR46708:SF13">
    <property type="entry name" value="TENASCIN-R"/>
    <property type="match status" value="1"/>
</dbReference>
<dbReference type="CDD" id="cd00063">
    <property type="entry name" value="FN3"/>
    <property type="match status" value="1"/>
</dbReference>
<dbReference type="AlphaFoldDB" id="A0A6A4RND9"/>
<feature type="domain" description="Fibronectin type-III" evidence="4">
    <location>
        <begin position="39"/>
        <end position="126"/>
    </location>
</feature>
<evidence type="ECO:0000259" key="4">
    <source>
        <dbReference type="PROSITE" id="PS50853"/>
    </source>
</evidence>
<dbReference type="InterPro" id="IPR036116">
    <property type="entry name" value="FN3_sf"/>
</dbReference>
<evidence type="ECO:0000256" key="3">
    <source>
        <dbReference type="ARBA" id="ARBA00023180"/>
    </source>
</evidence>
<sequence length="126" mass="13900">MEKISISPLPLSSPFLLPIVCSYCILHNISMATQYCIDPPKEVMVTDVTEDAVTISWIKPMASFEYYKLSYQSVRGRVDSVVIDSDVTNYTLSSLFPATEYEISLNAVRGSQESKVVSNSVFTGGS</sequence>
<accession>A0A6A4RND9</accession>
<dbReference type="Gene3D" id="2.60.40.10">
    <property type="entry name" value="Immunoglobulins"/>
    <property type="match status" value="1"/>
</dbReference>
<dbReference type="InterPro" id="IPR050991">
    <property type="entry name" value="ECM_Regulatory_Proteins"/>
</dbReference>
<evidence type="ECO:0000313" key="5">
    <source>
        <dbReference type="EMBL" id="KAF0021779.1"/>
    </source>
</evidence>
<organism evidence="5 6">
    <name type="scientific">Scophthalmus maximus</name>
    <name type="common">Turbot</name>
    <name type="synonym">Psetta maxima</name>
    <dbReference type="NCBI Taxonomy" id="52904"/>
    <lineage>
        <taxon>Eukaryota</taxon>
        <taxon>Metazoa</taxon>
        <taxon>Chordata</taxon>
        <taxon>Craniata</taxon>
        <taxon>Vertebrata</taxon>
        <taxon>Euteleostomi</taxon>
        <taxon>Actinopterygii</taxon>
        <taxon>Neopterygii</taxon>
        <taxon>Teleostei</taxon>
        <taxon>Neoteleostei</taxon>
        <taxon>Acanthomorphata</taxon>
        <taxon>Carangaria</taxon>
        <taxon>Pleuronectiformes</taxon>
        <taxon>Pleuronectoidei</taxon>
        <taxon>Scophthalmidae</taxon>
        <taxon>Scophthalmus</taxon>
    </lineage>
</organism>
<dbReference type="InterPro" id="IPR013783">
    <property type="entry name" value="Ig-like_fold"/>
</dbReference>
<gene>
    <name evidence="5" type="ORF">F2P81_025968</name>
</gene>
<keyword evidence="2" id="KW-1015">Disulfide bond</keyword>
<dbReference type="PROSITE" id="PS50853">
    <property type="entry name" value="FN3"/>
    <property type="match status" value="1"/>
</dbReference>
<name>A0A6A4RND9_SCOMX</name>
<dbReference type="FunFam" id="2.60.40.10:FF:000099">
    <property type="entry name" value="Fibronectin 1"/>
    <property type="match status" value="1"/>
</dbReference>
<dbReference type="EMBL" id="VEVO01002019">
    <property type="protein sequence ID" value="KAF0021779.1"/>
    <property type="molecule type" value="Genomic_DNA"/>
</dbReference>
<comment type="caution">
    <text evidence="5">The sequence shown here is derived from an EMBL/GenBank/DDBJ whole genome shotgun (WGS) entry which is preliminary data.</text>
</comment>